<evidence type="ECO:0000256" key="5">
    <source>
        <dbReference type="ARBA" id="ARBA00022741"/>
    </source>
</evidence>
<dbReference type="Gene3D" id="1.20.5.1930">
    <property type="match status" value="1"/>
</dbReference>
<keyword evidence="9" id="KW-1133">Transmembrane helix</keyword>
<dbReference type="EMBL" id="SGWX01000001">
    <property type="protein sequence ID" value="RZS61813.1"/>
    <property type="molecule type" value="Genomic_DNA"/>
</dbReference>
<evidence type="ECO:0000256" key="4">
    <source>
        <dbReference type="ARBA" id="ARBA00022679"/>
    </source>
</evidence>
<dbReference type="CDD" id="cd16917">
    <property type="entry name" value="HATPase_UhpB-NarQ-NarX-like"/>
    <property type="match status" value="1"/>
</dbReference>
<evidence type="ECO:0000256" key="8">
    <source>
        <dbReference type="ARBA" id="ARBA00023012"/>
    </source>
</evidence>
<comment type="catalytic activity">
    <reaction evidence="1">
        <text>ATP + protein L-histidine = ADP + protein N-phospho-L-histidine.</text>
        <dbReference type="EC" id="2.7.13.3"/>
    </reaction>
</comment>
<dbReference type="RefSeq" id="WP_130414789.1">
    <property type="nucleotide sequence ID" value="NZ_SGWX01000001.1"/>
</dbReference>
<evidence type="ECO:0000256" key="9">
    <source>
        <dbReference type="SAM" id="Phobius"/>
    </source>
</evidence>
<evidence type="ECO:0000313" key="12">
    <source>
        <dbReference type="Proteomes" id="UP000293852"/>
    </source>
</evidence>
<feature type="transmembrane region" description="Helical" evidence="9">
    <location>
        <begin position="27"/>
        <end position="44"/>
    </location>
</feature>
<evidence type="ECO:0000256" key="3">
    <source>
        <dbReference type="ARBA" id="ARBA00022553"/>
    </source>
</evidence>
<comment type="caution">
    <text evidence="11">The sequence shown here is derived from an EMBL/GenBank/DDBJ whole genome shotgun (WGS) entry which is preliminary data.</text>
</comment>
<dbReference type="PANTHER" id="PTHR24421:SF10">
    <property type="entry name" value="NITRATE_NITRITE SENSOR PROTEIN NARQ"/>
    <property type="match status" value="1"/>
</dbReference>
<dbReference type="PANTHER" id="PTHR24421">
    <property type="entry name" value="NITRATE/NITRITE SENSOR PROTEIN NARX-RELATED"/>
    <property type="match status" value="1"/>
</dbReference>
<dbReference type="InterPro" id="IPR011712">
    <property type="entry name" value="Sig_transdc_His_kin_sub3_dim/P"/>
</dbReference>
<keyword evidence="5" id="KW-0547">Nucleotide-binding</keyword>
<organism evidence="11 12">
    <name type="scientific">Xylanimonas ulmi</name>
    <dbReference type="NCBI Taxonomy" id="228973"/>
    <lineage>
        <taxon>Bacteria</taxon>
        <taxon>Bacillati</taxon>
        <taxon>Actinomycetota</taxon>
        <taxon>Actinomycetes</taxon>
        <taxon>Micrococcales</taxon>
        <taxon>Promicromonosporaceae</taxon>
        <taxon>Xylanimonas</taxon>
    </lineage>
</organism>
<dbReference type="AlphaFoldDB" id="A0A4Q7M476"/>
<keyword evidence="8" id="KW-0902">Two-component regulatory system</keyword>
<feature type="domain" description="Signal transduction histidine kinase subgroup 3 dimerisation and phosphoacceptor" evidence="10">
    <location>
        <begin position="180"/>
        <end position="243"/>
    </location>
</feature>
<evidence type="ECO:0000256" key="7">
    <source>
        <dbReference type="ARBA" id="ARBA00022840"/>
    </source>
</evidence>
<evidence type="ECO:0000256" key="2">
    <source>
        <dbReference type="ARBA" id="ARBA00012438"/>
    </source>
</evidence>
<feature type="transmembrane region" description="Helical" evidence="9">
    <location>
        <begin position="51"/>
        <end position="78"/>
    </location>
</feature>
<keyword evidence="9" id="KW-0472">Membrane</keyword>
<evidence type="ECO:0000256" key="1">
    <source>
        <dbReference type="ARBA" id="ARBA00000085"/>
    </source>
</evidence>
<reference evidence="11 12" key="1">
    <citation type="submission" date="2019-02" db="EMBL/GenBank/DDBJ databases">
        <title>Sequencing the genomes of 1000 actinobacteria strains.</title>
        <authorList>
            <person name="Klenk H.-P."/>
        </authorList>
    </citation>
    <scope>NUCLEOTIDE SEQUENCE [LARGE SCALE GENOMIC DNA]</scope>
    <source>
        <strain evidence="11 12">DSM 16932</strain>
    </source>
</reference>
<name>A0A4Q7M476_9MICO</name>
<dbReference type="Proteomes" id="UP000293852">
    <property type="component" value="Unassembled WGS sequence"/>
</dbReference>
<dbReference type="OrthoDB" id="227596at2"/>
<proteinExistence type="predicted"/>
<evidence type="ECO:0000313" key="11">
    <source>
        <dbReference type="EMBL" id="RZS61813.1"/>
    </source>
</evidence>
<keyword evidence="7" id="KW-0067">ATP-binding</keyword>
<dbReference type="EC" id="2.7.13.3" evidence="2"/>
<sequence>MAVTTAVFSSGVAVAYAGGRDGEVSGLAMLAALVGWTLAGLLVLRRRHPVAVALAASAAAVVLPLDSFAALLALTWVIATARVRTAVLCTAAVTAATAVALWRDAARAPGDRVFAVYDQTTGVLTHAPEAASFWVAGVLLLAAAVSAGLARRFRAAASDSQEAQATAVAVLHDKTLREDERELIAREVHDTVAHHIASIAMQASAFEVTQQNEAAKVAARQVRSSAQQAIAELRALMTALRTGTGVGTQGATLEDLVPLLDGLRERGLTVAGTVFVSDAAAASQALARATFRIVQESLTNALKHAPNAPVELSVRAGRADGVQIRVANTVEPGAAPGPGTRSGTVIMAERAAALGGTFHAGVEAGRYVVVAHLPWREATA</sequence>
<protein>
    <recommendedName>
        <fullName evidence="2">histidine kinase</fullName>
        <ecNumber evidence="2">2.7.13.3</ecNumber>
    </recommendedName>
</protein>
<dbReference type="Pfam" id="PF07730">
    <property type="entry name" value="HisKA_3"/>
    <property type="match status" value="1"/>
</dbReference>
<feature type="transmembrane region" description="Helical" evidence="9">
    <location>
        <begin position="131"/>
        <end position="150"/>
    </location>
</feature>
<keyword evidence="9" id="KW-0812">Transmembrane</keyword>
<keyword evidence="3" id="KW-0597">Phosphoprotein</keyword>
<keyword evidence="12" id="KW-1185">Reference proteome</keyword>
<gene>
    <name evidence="11" type="ORF">EV386_2124</name>
</gene>
<accession>A0A4Q7M476</accession>
<keyword evidence="4" id="KW-0808">Transferase</keyword>
<dbReference type="SUPFAM" id="SSF55874">
    <property type="entry name" value="ATPase domain of HSP90 chaperone/DNA topoisomerase II/histidine kinase"/>
    <property type="match status" value="1"/>
</dbReference>
<dbReference type="InterPro" id="IPR050482">
    <property type="entry name" value="Sensor_HK_TwoCompSys"/>
</dbReference>
<dbReference type="GO" id="GO:0046983">
    <property type="term" value="F:protein dimerization activity"/>
    <property type="evidence" value="ECO:0007669"/>
    <property type="project" value="InterPro"/>
</dbReference>
<keyword evidence="6 11" id="KW-0418">Kinase</keyword>
<dbReference type="Gene3D" id="3.30.565.10">
    <property type="entry name" value="Histidine kinase-like ATPase, C-terminal domain"/>
    <property type="match status" value="1"/>
</dbReference>
<dbReference type="InterPro" id="IPR036890">
    <property type="entry name" value="HATPase_C_sf"/>
</dbReference>
<dbReference type="GO" id="GO:0000155">
    <property type="term" value="F:phosphorelay sensor kinase activity"/>
    <property type="evidence" value="ECO:0007669"/>
    <property type="project" value="InterPro"/>
</dbReference>
<dbReference type="GO" id="GO:0016020">
    <property type="term" value="C:membrane"/>
    <property type="evidence" value="ECO:0007669"/>
    <property type="project" value="InterPro"/>
</dbReference>
<evidence type="ECO:0000256" key="6">
    <source>
        <dbReference type="ARBA" id="ARBA00022777"/>
    </source>
</evidence>
<evidence type="ECO:0000259" key="10">
    <source>
        <dbReference type="Pfam" id="PF07730"/>
    </source>
</evidence>
<dbReference type="GO" id="GO:0005524">
    <property type="term" value="F:ATP binding"/>
    <property type="evidence" value="ECO:0007669"/>
    <property type="project" value="UniProtKB-KW"/>
</dbReference>